<organism evidence="2 3">
    <name type="scientific">Riccia fluitans</name>
    <dbReference type="NCBI Taxonomy" id="41844"/>
    <lineage>
        <taxon>Eukaryota</taxon>
        <taxon>Viridiplantae</taxon>
        <taxon>Streptophyta</taxon>
        <taxon>Embryophyta</taxon>
        <taxon>Marchantiophyta</taxon>
        <taxon>Marchantiopsida</taxon>
        <taxon>Marchantiidae</taxon>
        <taxon>Marchantiales</taxon>
        <taxon>Ricciaceae</taxon>
        <taxon>Riccia</taxon>
    </lineage>
</organism>
<dbReference type="EMBL" id="JBHFFA010000008">
    <property type="protein sequence ID" value="KAL2609780.1"/>
    <property type="molecule type" value="Genomic_DNA"/>
</dbReference>
<feature type="compositionally biased region" description="Basic residues" evidence="1">
    <location>
        <begin position="67"/>
        <end position="84"/>
    </location>
</feature>
<reference evidence="2 3" key="1">
    <citation type="submission" date="2024-09" db="EMBL/GenBank/DDBJ databases">
        <title>Chromosome-scale assembly of Riccia fluitans.</title>
        <authorList>
            <person name="Paukszto L."/>
            <person name="Sawicki J."/>
            <person name="Karawczyk K."/>
            <person name="Piernik-Szablinska J."/>
            <person name="Szczecinska M."/>
            <person name="Mazdziarz M."/>
        </authorList>
    </citation>
    <scope>NUCLEOTIDE SEQUENCE [LARGE SCALE GENOMIC DNA]</scope>
    <source>
        <strain evidence="2">Rf_01</strain>
        <tissue evidence="2">Aerial parts of the thallus</tissue>
    </source>
</reference>
<comment type="caution">
    <text evidence="2">The sequence shown here is derived from an EMBL/GenBank/DDBJ whole genome shotgun (WGS) entry which is preliminary data.</text>
</comment>
<name>A0ABD1XLI6_9MARC</name>
<evidence type="ECO:0000313" key="3">
    <source>
        <dbReference type="Proteomes" id="UP001605036"/>
    </source>
</evidence>
<gene>
    <name evidence="2" type="ORF">R1flu_028353</name>
</gene>
<sequence length="84" mass="8507">MASGSGGGGGDWHVALPAAALWAERAGELATGSAERAGALRRPAIALRMAARRAASALLAAGSGRPVGHRLARDRHPKTPSRAF</sequence>
<evidence type="ECO:0000313" key="2">
    <source>
        <dbReference type="EMBL" id="KAL2609780.1"/>
    </source>
</evidence>
<feature type="region of interest" description="Disordered" evidence="1">
    <location>
        <begin position="65"/>
        <end position="84"/>
    </location>
</feature>
<protein>
    <submittedName>
        <fullName evidence="2">Uncharacterized protein</fullName>
    </submittedName>
</protein>
<dbReference type="AlphaFoldDB" id="A0ABD1XLI6"/>
<keyword evidence="3" id="KW-1185">Reference proteome</keyword>
<dbReference type="Proteomes" id="UP001605036">
    <property type="component" value="Unassembled WGS sequence"/>
</dbReference>
<proteinExistence type="predicted"/>
<evidence type="ECO:0000256" key="1">
    <source>
        <dbReference type="SAM" id="MobiDB-lite"/>
    </source>
</evidence>
<accession>A0ABD1XLI6</accession>